<evidence type="ECO:0000313" key="2">
    <source>
        <dbReference type="Proteomes" id="UP000199672"/>
    </source>
</evidence>
<dbReference type="EMBL" id="FOMH01000004">
    <property type="protein sequence ID" value="SFD09989.1"/>
    <property type="molecule type" value="Genomic_DNA"/>
</dbReference>
<dbReference type="OrthoDB" id="1274195at2"/>
<organism evidence="1 2">
    <name type="scientific">Flavobacterium phragmitis</name>
    <dbReference type="NCBI Taxonomy" id="739143"/>
    <lineage>
        <taxon>Bacteria</taxon>
        <taxon>Pseudomonadati</taxon>
        <taxon>Bacteroidota</taxon>
        <taxon>Flavobacteriia</taxon>
        <taxon>Flavobacteriales</taxon>
        <taxon>Flavobacteriaceae</taxon>
        <taxon>Flavobacterium</taxon>
    </lineage>
</organism>
<keyword evidence="2" id="KW-1185">Reference proteome</keyword>
<dbReference type="Proteomes" id="UP000199672">
    <property type="component" value="Unassembled WGS sequence"/>
</dbReference>
<name>A0A1I1PJG1_9FLAO</name>
<dbReference type="RefSeq" id="WP_091492619.1">
    <property type="nucleotide sequence ID" value="NZ_FOMH01000004.1"/>
</dbReference>
<proteinExistence type="predicted"/>
<dbReference type="AlphaFoldDB" id="A0A1I1PJG1"/>
<accession>A0A1I1PJG1</accession>
<sequence length="69" mass="8029">MSKETKKNRKYTYDQRIIKALVEKYGLTTVYVRQCLSGNNLSITADKIKSDYKEIDKAFQAITTNLLKH</sequence>
<evidence type="ECO:0000313" key="1">
    <source>
        <dbReference type="EMBL" id="SFD09989.1"/>
    </source>
</evidence>
<gene>
    <name evidence="1" type="ORF">SAMN05216297_104202</name>
</gene>
<dbReference type="STRING" id="739143.SAMN05216297_104202"/>
<reference evidence="2" key="1">
    <citation type="submission" date="2016-10" db="EMBL/GenBank/DDBJ databases">
        <authorList>
            <person name="Varghese N."/>
            <person name="Submissions S."/>
        </authorList>
    </citation>
    <scope>NUCLEOTIDE SEQUENCE [LARGE SCALE GENOMIC DNA]</scope>
    <source>
        <strain evidence="2">CGMCC 1.10370</strain>
    </source>
</reference>
<protein>
    <submittedName>
        <fullName evidence="1">Uncharacterized protein</fullName>
    </submittedName>
</protein>